<sequence length="494" mass="55539">MKIYRLLVLFLFSSSLLISCSKDDDDVIDDEVGKTGPDRNLEVEDFIYKGMNNIYLYKTYVPKLADSYFSTQADLNDFLDDFDSPEDLFYDGLVYEYRVKDKFSFMTDDYIALEERFAGTSTTTGMNYGFSYHPNDNTKVLLYVRYVQPNTSAADAGIERGMIFDKVDGQVMTPSNYGSLVSPENFTLHEAEFNEDNDVIALDQTYDLSKAQYTANPVFIAKTLDVDGKKVGYLMYNSFTADFDPELNAAFANFQAEGIDELVLDIRYNGGGRVETAVDLSSMITGQFEGEIFNQQQWNPSYQQYFKDNNPDRLVDRFNNKIGNGDLINSLNLEKVYIIAGRSSASASELVINGLDAWINVVHVGQNTVGKFQASVTLYDSDNFGKQNANPDHKYAIQPLVYKSANALGNSDYVDGLVPDIAVDEYINEYKPLGDPSEPLLKAALEDIQGIRKASYLSKSPDLEVLDEAGSDAPDFQKMFTDEIPPVLFERNDY</sequence>
<dbReference type="CDD" id="cd07561">
    <property type="entry name" value="Peptidase_S41_CPP_like"/>
    <property type="match status" value="1"/>
</dbReference>
<dbReference type="GO" id="GO:0030288">
    <property type="term" value="C:outer membrane-bounded periplasmic space"/>
    <property type="evidence" value="ECO:0007669"/>
    <property type="project" value="TreeGrafter"/>
</dbReference>
<keyword evidence="3" id="KW-0378">Hydrolase</keyword>
<dbReference type="GO" id="GO:0004175">
    <property type="term" value="F:endopeptidase activity"/>
    <property type="evidence" value="ECO:0007669"/>
    <property type="project" value="TreeGrafter"/>
</dbReference>
<evidence type="ECO:0000259" key="2">
    <source>
        <dbReference type="SMART" id="SM00245"/>
    </source>
</evidence>
<keyword evidence="3" id="KW-0645">Protease</keyword>
<protein>
    <submittedName>
        <fullName evidence="3">C-terminal processing protease CtpA/Prc, contains a PDZ domain</fullName>
    </submittedName>
</protein>
<dbReference type="Pfam" id="PF03572">
    <property type="entry name" value="Peptidase_S41"/>
    <property type="match status" value="1"/>
</dbReference>
<organism evidence="3 4">
    <name type="scientific">Salegentibacter flavus</name>
    <dbReference type="NCBI Taxonomy" id="287099"/>
    <lineage>
        <taxon>Bacteria</taxon>
        <taxon>Pseudomonadati</taxon>
        <taxon>Bacteroidota</taxon>
        <taxon>Flavobacteriia</taxon>
        <taxon>Flavobacteriales</taxon>
        <taxon>Flavobacteriaceae</taxon>
        <taxon>Salegentibacter</taxon>
    </lineage>
</organism>
<proteinExistence type="predicted"/>
<reference evidence="3 4" key="1">
    <citation type="submission" date="2016-10" db="EMBL/GenBank/DDBJ databases">
        <authorList>
            <person name="de Groot N.N."/>
        </authorList>
    </citation>
    <scope>NUCLEOTIDE SEQUENCE [LARGE SCALE GENOMIC DNA]</scope>
    <source>
        <strain evidence="3 4">DSM 17794</strain>
    </source>
</reference>
<dbReference type="InterPro" id="IPR041613">
    <property type="entry name" value="Pept_S41_N"/>
</dbReference>
<dbReference type="Pfam" id="PF18294">
    <property type="entry name" value="Pept_S41_N"/>
    <property type="match status" value="1"/>
</dbReference>
<evidence type="ECO:0000313" key="3">
    <source>
        <dbReference type="EMBL" id="SFN38728.1"/>
    </source>
</evidence>
<dbReference type="Proteomes" id="UP000199153">
    <property type="component" value="Unassembled WGS sequence"/>
</dbReference>
<accession>A0A1I4YKX8</accession>
<dbReference type="GO" id="GO:0008236">
    <property type="term" value="F:serine-type peptidase activity"/>
    <property type="evidence" value="ECO:0007669"/>
    <property type="project" value="InterPro"/>
</dbReference>
<dbReference type="Gene3D" id="3.30.750.170">
    <property type="match status" value="1"/>
</dbReference>
<name>A0A1I4YKX8_9FLAO</name>
<dbReference type="OrthoDB" id="7168509at2"/>
<dbReference type="Gene3D" id="3.90.226.10">
    <property type="entry name" value="2-enoyl-CoA Hydratase, Chain A, domain 1"/>
    <property type="match status" value="1"/>
</dbReference>
<dbReference type="InterPro" id="IPR029045">
    <property type="entry name" value="ClpP/crotonase-like_dom_sf"/>
</dbReference>
<dbReference type="Gene3D" id="2.30.42.10">
    <property type="match status" value="1"/>
</dbReference>
<keyword evidence="1" id="KW-0732">Signal</keyword>
<gene>
    <name evidence="3" type="ORF">SAMN05660413_00821</name>
</gene>
<dbReference type="AlphaFoldDB" id="A0A1I4YKX8"/>
<feature type="domain" description="Tail specific protease" evidence="2">
    <location>
        <begin position="201"/>
        <end position="424"/>
    </location>
</feature>
<dbReference type="GO" id="GO:0006508">
    <property type="term" value="P:proteolysis"/>
    <property type="evidence" value="ECO:0007669"/>
    <property type="project" value="UniProtKB-KW"/>
</dbReference>
<evidence type="ECO:0000313" key="4">
    <source>
        <dbReference type="Proteomes" id="UP000199153"/>
    </source>
</evidence>
<dbReference type="InterPro" id="IPR005151">
    <property type="entry name" value="Tail-specific_protease"/>
</dbReference>
<dbReference type="STRING" id="287099.SAMN05660413_00821"/>
<dbReference type="PANTHER" id="PTHR32060:SF30">
    <property type="entry name" value="CARBOXY-TERMINAL PROCESSING PROTEASE CTPA"/>
    <property type="match status" value="1"/>
</dbReference>
<dbReference type="PROSITE" id="PS51257">
    <property type="entry name" value="PROKAR_LIPOPROTEIN"/>
    <property type="match status" value="1"/>
</dbReference>
<dbReference type="SMART" id="SM00245">
    <property type="entry name" value="TSPc"/>
    <property type="match status" value="1"/>
</dbReference>
<dbReference type="RefSeq" id="WP_093406217.1">
    <property type="nucleotide sequence ID" value="NZ_FOVL01000003.1"/>
</dbReference>
<dbReference type="SUPFAM" id="SSF52096">
    <property type="entry name" value="ClpP/crotonase"/>
    <property type="match status" value="1"/>
</dbReference>
<dbReference type="PANTHER" id="PTHR32060">
    <property type="entry name" value="TAIL-SPECIFIC PROTEASE"/>
    <property type="match status" value="1"/>
</dbReference>
<keyword evidence="4" id="KW-1185">Reference proteome</keyword>
<dbReference type="EMBL" id="FOVL01000003">
    <property type="protein sequence ID" value="SFN38728.1"/>
    <property type="molecule type" value="Genomic_DNA"/>
</dbReference>
<dbReference type="GO" id="GO:0007165">
    <property type="term" value="P:signal transduction"/>
    <property type="evidence" value="ECO:0007669"/>
    <property type="project" value="TreeGrafter"/>
</dbReference>
<feature type="chain" id="PRO_5011572842" evidence="1">
    <location>
        <begin position="22"/>
        <end position="494"/>
    </location>
</feature>
<evidence type="ECO:0000256" key="1">
    <source>
        <dbReference type="SAM" id="SignalP"/>
    </source>
</evidence>
<feature type="signal peptide" evidence="1">
    <location>
        <begin position="1"/>
        <end position="21"/>
    </location>
</feature>
<dbReference type="InterPro" id="IPR036034">
    <property type="entry name" value="PDZ_sf"/>
</dbReference>
<dbReference type="SUPFAM" id="SSF50156">
    <property type="entry name" value="PDZ domain-like"/>
    <property type="match status" value="1"/>
</dbReference>